<feature type="non-terminal residue" evidence="1">
    <location>
        <position position="1"/>
    </location>
</feature>
<feature type="non-terminal residue" evidence="1">
    <location>
        <position position="146"/>
    </location>
</feature>
<dbReference type="EMBL" id="MU003526">
    <property type="protein sequence ID" value="KAF2466122.1"/>
    <property type="molecule type" value="Genomic_DNA"/>
</dbReference>
<dbReference type="Proteomes" id="UP000799755">
    <property type="component" value="Unassembled WGS sequence"/>
</dbReference>
<accession>A0ACB6QIG1</accession>
<comment type="caution">
    <text evidence="1">The sequence shown here is derived from an EMBL/GenBank/DDBJ whole genome shotgun (WGS) entry which is preliminary data.</text>
</comment>
<gene>
    <name evidence="1" type="ORF">BDR25DRAFT_190795</name>
</gene>
<sequence>GNATILNSCSYPLYIWSQDSASSAPSSTPLLPNTIYREPLRAPCLHCGVSLKISKNPLHADQITQFEYSLSDDAVWYDISLIDCVEGDDASHCPGHEAGLQVVAGTNDYGCGKMECKPGETCKESVYYVPVPGQKQPVGRCNRGAG</sequence>
<name>A0ACB6QIG1_9PLEO</name>
<organism evidence="1 2">
    <name type="scientific">Lindgomyces ingoldianus</name>
    <dbReference type="NCBI Taxonomy" id="673940"/>
    <lineage>
        <taxon>Eukaryota</taxon>
        <taxon>Fungi</taxon>
        <taxon>Dikarya</taxon>
        <taxon>Ascomycota</taxon>
        <taxon>Pezizomycotina</taxon>
        <taxon>Dothideomycetes</taxon>
        <taxon>Pleosporomycetidae</taxon>
        <taxon>Pleosporales</taxon>
        <taxon>Lindgomycetaceae</taxon>
        <taxon>Lindgomyces</taxon>
    </lineage>
</organism>
<evidence type="ECO:0000313" key="1">
    <source>
        <dbReference type="EMBL" id="KAF2466122.1"/>
    </source>
</evidence>
<reference evidence="1" key="1">
    <citation type="journal article" date="2020" name="Stud. Mycol.">
        <title>101 Dothideomycetes genomes: a test case for predicting lifestyles and emergence of pathogens.</title>
        <authorList>
            <person name="Haridas S."/>
            <person name="Albert R."/>
            <person name="Binder M."/>
            <person name="Bloem J."/>
            <person name="Labutti K."/>
            <person name="Salamov A."/>
            <person name="Andreopoulos B."/>
            <person name="Baker S."/>
            <person name="Barry K."/>
            <person name="Bills G."/>
            <person name="Bluhm B."/>
            <person name="Cannon C."/>
            <person name="Castanera R."/>
            <person name="Culley D."/>
            <person name="Daum C."/>
            <person name="Ezra D."/>
            <person name="Gonzalez J."/>
            <person name="Henrissat B."/>
            <person name="Kuo A."/>
            <person name="Liang C."/>
            <person name="Lipzen A."/>
            <person name="Lutzoni F."/>
            <person name="Magnuson J."/>
            <person name="Mondo S."/>
            <person name="Nolan M."/>
            <person name="Ohm R."/>
            <person name="Pangilinan J."/>
            <person name="Park H.-J."/>
            <person name="Ramirez L."/>
            <person name="Alfaro M."/>
            <person name="Sun H."/>
            <person name="Tritt A."/>
            <person name="Yoshinaga Y."/>
            <person name="Zwiers L.-H."/>
            <person name="Turgeon B."/>
            <person name="Goodwin S."/>
            <person name="Spatafora J."/>
            <person name="Crous P."/>
            <person name="Grigoriev I."/>
        </authorList>
    </citation>
    <scope>NUCLEOTIDE SEQUENCE</scope>
    <source>
        <strain evidence="1">ATCC 200398</strain>
    </source>
</reference>
<proteinExistence type="predicted"/>
<keyword evidence="2" id="KW-1185">Reference proteome</keyword>
<protein>
    <submittedName>
        <fullName evidence="1">Uncharacterized protein</fullName>
    </submittedName>
</protein>
<evidence type="ECO:0000313" key="2">
    <source>
        <dbReference type="Proteomes" id="UP000799755"/>
    </source>
</evidence>